<reference evidence="2" key="1">
    <citation type="submission" date="2016-11" db="UniProtKB">
        <authorList>
            <consortium name="WormBaseParasite"/>
        </authorList>
    </citation>
    <scope>IDENTIFICATION</scope>
</reference>
<dbReference type="Proteomes" id="UP000095283">
    <property type="component" value="Unplaced"/>
</dbReference>
<proteinExistence type="predicted"/>
<dbReference type="WBParaSite" id="Hba_05356">
    <property type="protein sequence ID" value="Hba_05356"/>
    <property type="gene ID" value="Hba_05356"/>
</dbReference>
<protein>
    <submittedName>
        <fullName evidence="2">Secreted protein</fullName>
    </submittedName>
</protein>
<dbReference type="AlphaFoldDB" id="A0A1I7WK02"/>
<sequence length="72" mass="8590">MRWYLPAIMGVRSAYQASDRSLCIIEISVSLKRMQNRKAIDSNQQIIYHYRIKIHVERSRGQYANPPYYGKR</sequence>
<evidence type="ECO:0000313" key="1">
    <source>
        <dbReference type="Proteomes" id="UP000095283"/>
    </source>
</evidence>
<evidence type="ECO:0000313" key="2">
    <source>
        <dbReference type="WBParaSite" id="Hba_05356"/>
    </source>
</evidence>
<keyword evidence="1" id="KW-1185">Reference proteome</keyword>
<accession>A0A1I7WK02</accession>
<organism evidence="1 2">
    <name type="scientific">Heterorhabditis bacteriophora</name>
    <name type="common">Entomopathogenic nematode worm</name>
    <dbReference type="NCBI Taxonomy" id="37862"/>
    <lineage>
        <taxon>Eukaryota</taxon>
        <taxon>Metazoa</taxon>
        <taxon>Ecdysozoa</taxon>
        <taxon>Nematoda</taxon>
        <taxon>Chromadorea</taxon>
        <taxon>Rhabditida</taxon>
        <taxon>Rhabditina</taxon>
        <taxon>Rhabditomorpha</taxon>
        <taxon>Strongyloidea</taxon>
        <taxon>Heterorhabditidae</taxon>
        <taxon>Heterorhabditis</taxon>
    </lineage>
</organism>
<name>A0A1I7WK02_HETBA</name>